<name>A0A914LTQ5_MELIC</name>
<dbReference type="InterPro" id="IPR016024">
    <property type="entry name" value="ARM-type_fold"/>
</dbReference>
<keyword evidence="2" id="KW-0963">Cytoplasm</keyword>
<protein>
    <submittedName>
        <fullName evidence="5">UNC-45/Cro1/She4 central domain-containing protein</fullName>
    </submittedName>
</protein>
<sequence>MSQTLLAQFSKHHVPETHPKDADSFVEKRIRQMVKACAVTACVLVSRTESKSALDNLARCICAFSAFEDLSGQIISEGGAKLLLQLYKECTVDGKIKAAHAIARLGAHNDPNIVFAGQRMYEVVKPLVDLLHPDASKEVDVRRFACEGLSYLSLDAEIKEQIVCDTELLKSLVELAKNAGALCVYTMAAIFMNCANAYEKPKIDEEMIKLAQFSKHHVPETHPKDADSFVEKRIRQMVKAGAVTACVLVSKTESKSALDNLARCICAFSAFEDLSGQIISEGGAKLLLQLYKECTADGKIKAAHAIARLGAHNDPNIVFAGQRMYEVVKPLVDLLHPDVEGRANYDSLLTLTNLASISDSVRKRILHERALPKIEEYWFDPAHEELRAAAAELLLNLLFCEDYYKEVIKPGTDRAKVWALYCDEGDTETDRLRLASTAGFAILTEDKEYCSRIIKEISSKSWIELFKEMAMAERPELQRRGLIGIANMVEYGGEMVASEIMASKIFRVLVAITKLEGDAAAGREEARKEAQRALDAAQKLGLITPTDRQLYERMEKIKLENKNETTALASVLEEEKVEEAENKGGEGKENGK</sequence>
<keyword evidence="4" id="KW-1185">Reference proteome</keyword>
<accession>A0A914LTQ5</accession>
<proteinExistence type="predicted"/>
<dbReference type="Proteomes" id="UP000887563">
    <property type="component" value="Unplaced"/>
</dbReference>
<evidence type="ECO:0000313" key="5">
    <source>
        <dbReference type="WBParaSite" id="Minc3s00789g17390"/>
    </source>
</evidence>
<dbReference type="GO" id="GO:0051879">
    <property type="term" value="F:Hsp90 protein binding"/>
    <property type="evidence" value="ECO:0007669"/>
    <property type="project" value="TreeGrafter"/>
</dbReference>
<dbReference type="AlphaFoldDB" id="A0A914LTQ5"/>
<evidence type="ECO:0000313" key="4">
    <source>
        <dbReference type="Proteomes" id="UP000887563"/>
    </source>
</evidence>
<organism evidence="4 5">
    <name type="scientific">Meloidogyne incognita</name>
    <name type="common">Southern root-knot nematode worm</name>
    <name type="synonym">Oxyuris incognita</name>
    <dbReference type="NCBI Taxonomy" id="6306"/>
    <lineage>
        <taxon>Eukaryota</taxon>
        <taxon>Metazoa</taxon>
        <taxon>Ecdysozoa</taxon>
        <taxon>Nematoda</taxon>
        <taxon>Chromadorea</taxon>
        <taxon>Rhabditida</taxon>
        <taxon>Tylenchina</taxon>
        <taxon>Tylenchomorpha</taxon>
        <taxon>Tylenchoidea</taxon>
        <taxon>Meloidogynidae</taxon>
        <taxon>Meloidogyninae</taxon>
        <taxon>Meloidogyne</taxon>
        <taxon>Meloidogyne incognita group</taxon>
    </lineage>
</organism>
<dbReference type="InterPro" id="IPR011989">
    <property type="entry name" value="ARM-like"/>
</dbReference>
<dbReference type="SUPFAM" id="SSF48371">
    <property type="entry name" value="ARM repeat"/>
    <property type="match status" value="1"/>
</dbReference>
<evidence type="ECO:0000256" key="2">
    <source>
        <dbReference type="ARBA" id="ARBA00022490"/>
    </source>
</evidence>
<dbReference type="PANTHER" id="PTHR45994:SF1">
    <property type="entry name" value="FI21225P1"/>
    <property type="match status" value="1"/>
</dbReference>
<evidence type="ECO:0000256" key="1">
    <source>
        <dbReference type="ARBA" id="ARBA00004496"/>
    </source>
</evidence>
<dbReference type="PANTHER" id="PTHR45994">
    <property type="entry name" value="FI21225P1"/>
    <property type="match status" value="1"/>
</dbReference>
<feature type="compositionally biased region" description="Basic and acidic residues" evidence="3">
    <location>
        <begin position="579"/>
        <end position="592"/>
    </location>
</feature>
<dbReference type="GO" id="GO:0005737">
    <property type="term" value="C:cytoplasm"/>
    <property type="evidence" value="ECO:0007669"/>
    <property type="project" value="UniProtKB-SubCell"/>
</dbReference>
<evidence type="ECO:0000256" key="3">
    <source>
        <dbReference type="SAM" id="MobiDB-lite"/>
    </source>
</evidence>
<feature type="region of interest" description="Disordered" evidence="3">
    <location>
        <begin position="569"/>
        <end position="592"/>
    </location>
</feature>
<dbReference type="WBParaSite" id="Minc3s00789g17390">
    <property type="protein sequence ID" value="Minc3s00789g17390"/>
    <property type="gene ID" value="Minc3s00789g17390"/>
</dbReference>
<reference evidence="5" key="1">
    <citation type="submission" date="2022-11" db="UniProtKB">
        <authorList>
            <consortium name="WormBaseParasite"/>
        </authorList>
    </citation>
    <scope>IDENTIFICATION</scope>
</reference>
<dbReference type="Gene3D" id="1.25.10.10">
    <property type="entry name" value="Leucine-rich Repeat Variant"/>
    <property type="match status" value="2"/>
</dbReference>
<comment type="subcellular location">
    <subcellularLocation>
        <location evidence="1">Cytoplasm</location>
    </subcellularLocation>
</comment>